<feature type="signal peptide" evidence="1">
    <location>
        <begin position="1"/>
        <end position="25"/>
    </location>
</feature>
<evidence type="ECO:0000256" key="1">
    <source>
        <dbReference type="SAM" id="SignalP"/>
    </source>
</evidence>
<gene>
    <name evidence="2" type="ORF">ACFQDI_12735</name>
</gene>
<comment type="caution">
    <text evidence="2">The sequence shown here is derived from an EMBL/GenBank/DDBJ whole genome shotgun (WGS) entry which is preliminary data.</text>
</comment>
<protein>
    <submittedName>
        <fullName evidence="2">Uncharacterized protein</fullName>
    </submittedName>
</protein>
<accession>A0ABW0KR54</accession>
<evidence type="ECO:0000313" key="2">
    <source>
        <dbReference type="EMBL" id="MFC5455725.1"/>
    </source>
</evidence>
<proteinExistence type="predicted"/>
<reference evidence="3" key="1">
    <citation type="journal article" date="2019" name="Int. J. Syst. Evol. Microbiol.">
        <title>The Global Catalogue of Microorganisms (GCM) 10K type strain sequencing project: providing services to taxonomists for standard genome sequencing and annotation.</title>
        <authorList>
            <consortium name="The Broad Institute Genomics Platform"/>
            <consortium name="The Broad Institute Genome Sequencing Center for Infectious Disease"/>
            <person name="Wu L."/>
            <person name="Ma J."/>
        </authorList>
    </citation>
    <scope>NUCLEOTIDE SEQUENCE [LARGE SCALE GENOMIC DNA]</scope>
    <source>
        <strain evidence="3">CGMCC 4.1469</strain>
    </source>
</reference>
<dbReference type="RefSeq" id="WP_377167085.1">
    <property type="nucleotide sequence ID" value="NZ_JBHSMQ010000004.1"/>
</dbReference>
<dbReference type="Proteomes" id="UP001596052">
    <property type="component" value="Unassembled WGS sequence"/>
</dbReference>
<name>A0ABW0KR54_9BACT</name>
<evidence type="ECO:0000313" key="3">
    <source>
        <dbReference type="Proteomes" id="UP001596052"/>
    </source>
</evidence>
<keyword evidence="1" id="KW-0732">Signal</keyword>
<dbReference type="EMBL" id="JBHSMQ010000004">
    <property type="protein sequence ID" value="MFC5455725.1"/>
    <property type="molecule type" value="Genomic_DNA"/>
</dbReference>
<keyword evidence="3" id="KW-1185">Reference proteome</keyword>
<sequence>MHVRFFLRCLFAVSLVSLAALPAKAEQLSLDHPCAALVKKYLTAVVQQDWKTASQMLVPSSLERRQRETVNIIKSAPTMSDEENMLAGYNVKGVSDLEKMTPQEFYQVDREAWHKKLKLTPEATKRKQETLKVIVLGLVEEKDKGYVHATVRTSQETLTDKIEELFLISFITDPANPKNYLISPEMKDRPVITPLDGSAPKEN</sequence>
<feature type="chain" id="PRO_5045692508" evidence="1">
    <location>
        <begin position="26"/>
        <end position="203"/>
    </location>
</feature>
<organism evidence="2 3">
    <name type="scientific">Prosthecobacter fluviatilis</name>
    <dbReference type="NCBI Taxonomy" id="445931"/>
    <lineage>
        <taxon>Bacteria</taxon>
        <taxon>Pseudomonadati</taxon>
        <taxon>Verrucomicrobiota</taxon>
        <taxon>Verrucomicrobiia</taxon>
        <taxon>Verrucomicrobiales</taxon>
        <taxon>Verrucomicrobiaceae</taxon>
        <taxon>Prosthecobacter</taxon>
    </lineage>
</organism>